<dbReference type="AlphaFoldDB" id="A0A1F6BYF1"/>
<feature type="transmembrane region" description="Helical" evidence="1">
    <location>
        <begin position="12"/>
        <end position="34"/>
    </location>
</feature>
<dbReference type="PIRSF" id="PIRSF009141">
    <property type="entry name" value="UCP009141"/>
    <property type="match status" value="1"/>
</dbReference>
<comment type="caution">
    <text evidence="2">The sequence shown here is derived from an EMBL/GenBank/DDBJ whole genome shotgun (WGS) entry which is preliminary data.</text>
</comment>
<feature type="transmembrane region" description="Helical" evidence="1">
    <location>
        <begin position="142"/>
        <end position="160"/>
    </location>
</feature>
<gene>
    <name evidence="2" type="ORF">A2837_01900</name>
</gene>
<evidence type="ECO:0008006" key="4">
    <source>
        <dbReference type="Google" id="ProtNLM"/>
    </source>
</evidence>
<keyword evidence="1" id="KW-1133">Transmembrane helix</keyword>
<evidence type="ECO:0000313" key="3">
    <source>
        <dbReference type="Proteomes" id="UP000176322"/>
    </source>
</evidence>
<dbReference type="STRING" id="1798475.A2837_01900"/>
<feature type="transmembrane region" description="Helical" evidence="1">
    <location>
        <begin position="195"/>
        <end position="217"/>
    </location>
</feature>
<dbReference type="Pfam" id="PF05675">
    <property type="entry name" value="DUF817"/>
    <property type="match status" value="1"/>
</dbReference>
<keyword evidence="1" id="KW-0472">Membrane</keyword>
<proteinExistence type="predicted"/>
<keyword evidence="1" id="KW-0812">Transmembrane</keyword>
<feature type="transmembrane region" description="Helical" evidence="1">
    <location>
        <begin position="46"/>
        <end position="63"/>
    </location>
</feature>
<feature type="transmembrane region" description="Helical" evidence="1">
    <location>
        <begin position="166"/>
        <end position="183"/>
    </location>
</feature>
<feature type="transmembrane region" description="Helical" evidence="1">
    <location>
        <begin position="99"/>
        <end position="122"/>
    </location>
</feature>
<evidence type="ECO:0000313" key="2">
    <source>
        <dbReference type="EMBL" id="OGG41940.1"/>
    </source>
</evidence>
<evidence type="ECO:0000256" key="1">
    <source>
        <dbReference type="SAM" id="Phobius"/>
    </source>
</evidence>
<protein>
    <recommendedName>
        <fullName evidence="4">DUF817 domain-containing protein</fullName>
    </recommendedName>
</protein>
<sequence>MSKWQARFIELWYFFIANLRASYFSAFLLSVFLVTEVFSPAFISRYDLIFLSAVAYQVCALALRYEKPREFFVILLFHLLATGMELFKTHPAIGSWTYPGVGGAVFAFGTVPLFTGFLYSAIGSYISRAFIFLNLTYERFPAYYHLWILAILIYLNFFSHHFFYDIRYFLFVYVFIIFVRTRVRFRVYRKERTMPFLLTAFLTAFFVWIAENISTFTNIWLYPNQLESWHFVSFDKVGSWFLLLVLSFALVSIIYRDKLRR</sequence>
<name>A0A1F6BYF1_9BACT</name>
<feature type="transmembrane region" description="Helical" evidence="1">
    <location>
        <begin position="70"/>
        <end position="87"/>
    </location>
</feature>
<accession>A0A1F6BYF1</accession>
<reference evidence="2 3" key="1">
    <citation type="journal article" date="2016" name="Nat. Commun.">
        <title>Thousands of microbial genomes shed light on interconnected biogeochemical processes in an aquifer system.</title>
        <authorList>
            <person name="Anantharaman K."/>
            <person name="Brown C.T."/>
            <person name="Hug L.A."/>
            <person name="Sharon I."/>
            <person name="Castelle C.J."/>
            <person name="Probst A.J."/>
            <person name="Thomas B.C."/>
            <person name="Singh A."/>
            <person name="Wilkins M.J."/>
            <person name="Karaoz U."/>
            <person name="Brodie E.L."/>
            <person name="Williams K.H."/>
            <person name="Hubbard S.S."/>
            <person name="Banfield J.F."/>
        </authorList>
    </citation>
    <scope>NUCLEOTIDE SEQUENCE [LARGE SCALE GENOMIC DNA]</scope>
</reference>
<dbReference type="Proteomes" id="UP000176322">
    <property type="component" value="Unassembled WGS sequence"/>
</dbReference>
<dbReference type="InterPro" id="IPR008535">
    <property type="entry name" value="DUF817"/>
</dbReference>
<dbReference type="EMBL" id="MFKO01000002">
    <property type="protein sequence ID" value="OGG41940.1"/>
    <property type="molecule type" value="Genomic_DNA"/>
</dbReference>
<feature type="transmembrane region" description="Helical" evidence="1">
    <location>
        <begin position="237"/>
        <end position="255"/>
    </location>
</feature>
<organism evidence="2 3">
    <name type="scientific">Candidatus Kaiserbacteria bacterium RIFCSPHIGHO2_01_FULL_46_22</name>
    <dbReference type="NCBI Taxonomy" id="1798475"/>
    <lineage>
        <taxon>Bacteria</taxon>
        <taxon>Candidatus Kaiseribacteriota</taxon>
    </lineage>
</organism>